<reference evidence="2 3" key="1">
    <citation type="submission" date="2018-08" db="EMBL/GenBank/DDBJ databases">
        <title>Recombination of ecologically and evolutionarily significant loci maintains genetic cohesion in the Pseudomonas syringae species complex.</title>
        <authorList>
            <person name="Dillon M."/>
            <person name="Thakur S."/>
            <person name="Almeida R.N.D."/>
            <person name="Weir B.S."/>
            <person name="Guttman D.S."/>
        </authorList>
    </citation>
    <scope>NUCLEOTIDE SEQUENCE [LARGE SCALE GENOMIC DNA]</scope>
    <source>
        <strain evidence="2 3">ICMP 19074</strain>
    </source>
</reference>
<organism evidence="2 3">
    <name type="scientific">Pseudomonas syringae pv. actinidiae</name>
    <dbReference type="NCBI Taxonomy" id="103796"/>
    <lineage>
        <taxon>Bacteria</taxon>
        <taxon>Pseudomonadati</taxon>
        <taxon>Pseudomonadota</taxon>
        <taxon>Gammaproteobacteria</taxon>
        <taxon>Pseudomonadales</taxon>
        <taxon>Pseudomonadaceae</taxon>
        <taxon>Pseudomonas</taxon>
        <taxon>Pseudomonas syringae</taxon>
    </lineage>
</organism>
<feature type="transmembrane region" description="Helical" evidence="1">
    <location>
        <begin position="310"/>
        <end position="336"/>
    </location>
</feature>
<comment type="caution">
    <text evidence="2">The sequence shown here is derived from an EMBL/GenBank/DDBJ whole genome shotgun (WGS) entry which is preliminary data.</text>
</comment>
<feature type="transmembrane region" description="Helical" evidence="1">
    <location>
        <begin position="348"/>
        <end position="364"/>
    </location>
</feature>
<proteinExistence type="predicted"/>
<dbReference type="AlphaFoldDB" id="A0A3M4KLA6"/>
<protein>
    <submittedName>
        <fullName evidence="2">Uncharacterized protein</fullName>
    </submittedName>
</protein>
<dbReference type="Proteomes" id="UP000273140">
    <property type="component" value="Unassembled WGS sequence"/>
</dbReference>
<name>A0A3M4KLA6_PSESF</name>
<evidence type="ECO:0000313" key="3">
    <source>
        <dbReference type="Proteomes" id="UP000273140"/>
    </source>
</evidence>
<gene>
    <name evidence="2" type="ORF">ALQ07_04906</name>
</gene>
<dbReference type="EMBL" id="RBRB01000264">
    <property type="protein sequence ID" value="RMQ30027.1"/>
    <property type="molecule type" value="Genomic_DNA"/>
</dbReference>
<keyword evidence="1" id="KW-0812">Transmembrane</keyword>
<evidence type="ECO:0000256" key="1">
    <source>
        <dbReference type="SAM" id="Phobius"/>
    </source>
</evidence>
<keyword evidence="1" id="KW-0472">Membrane</keyword>
<accession>A0A3M4KLA6</accession>
<keyword evidence="1" id="KW-1133">Transmembrane helix</keyword>
<sequence length="524" mass="55071">MLATFVFDLGEQQAGVVVAITQLAAVRVDAAADQMQVVGVFVAGDAAQFVALGGDFAVGVVGERAGGATGQGDLCQAVGCVPLVMGDGTGFFLTGDLPTQSVVTVFTLTTIRQTLFEQLAKAVPAQLMTATVGVTDLQQATVQVIAVMGFVAVRVGLEGDVALTVPIVFPSRFAAFNAHQLAVKVTVIGCKPFRRKEGNQASGVVVAVFSDCVECVFFCNQTTLFVVDFLYFCAVRICLADQPGIDVMHINLFAAVTINDGGGAVVIPYVAYVHLRVVGPLAHATRGLAFALPFPVEAGTASQLPLKNDVLIVVAIVLAFTGCVCGAYQLMVFVVVVGDEGLYGQPRILPLALFIIFRTLLLVVDRGDVTVVVTQQQRSSCAVVDALNAAHQVVFDLQLVVVGIADGCQSTGAEMIEARLLPGLGQDEFARSITDKNCRTGQAVGNGWTSFGRHREAGLTILIVSPEHTLIVQVQAMGERMAPAVAQAAINFDCAGPVQACPLEIQQPAELTIGQGQKLFPRDH</sequence>
<evidence type="ECO:0000313" key="2">
    <source>
        <dbReference type="EMBL" id="RMQ30027.1"/>
    </source>
</evidence>